<evidence type="ECO:0000256" key="1">
    <source>
        <dbReference type="ARBA" id="ARBA00004141"/>
    </source>
</evidence>
<comment type="caution">
    <text evidence="8">The sequence shown here is derived from an EMBL/GenBank/DDBJ whole genome shotgun (WGS) entry which is preliminary data.</text>
</comment>
<feature type="domain" description="MARVEL" evidence="7">
    <location>
        <begin position="5"/>
        <end position="141"/>
    </location>
</feature>
<evidence type="ECO:0000256" key="6">
    <source>
        <dbReference type="SAM" id="Phobius"/>
    </source>
</evidence>
<keyword evidence="3 6" id="KW-1133">Transmembrane helix</keyword>
<evidence type="ECO:0000256" key="2">
    <source>
        <dbReference type="ARBA" id="ARBA00022692"/>
    </source>
</evidence>
<dbReference type="InterPro" id="IPR038976">
    <property type="entry name" value="Ssk"/>
</dbReference>
<dbReference type="InterPro" id="IPR008253">
    <property type="entry name" value="Marvel"/>
</dbReference>
<feature type="transmembrane region" description="Helical" evidence="6">
    <location>
        <begin position="43"/>
        <end position="66"/>
    </location>
</feature>
<dbReference type="GO" id="GO:0005886">
    <property type="term" value="C:plasma membrane"/>
    <property type="evidence" value="ECO:0007669"/>
    <property type="project" value="TreeGrafter"/>
</dbReference>
<evidence type="ECO:0000313" key="9">
    <source>
        <dbReference type="Proteomes" id="UP000770661"/>
    </source>
</evidence>
<dbReference type="PANTHER" id="PTHR36692:SF3">
    <property type="entry name" value="PROTEIN SNAKESKIN"/>
    <property type="match status" value="1"/>
</dbReference>
<accession>A0A8J4Y2N3</accession>
<organism evidence="8 9">
    <name type="scientific">Chionoecetes opilio</name>
    <name type="common">Atlantic snow crab</name>
    <name type="synonym">Cancer opilio</name>
    <dbReference type="NCBI Taxonomy" id="41210"/>
    <lineage>
        <taxon>Eukaryota</taxon>
        <taxon>Metazoa</taxon>
        <taxon>Ecdysozoa</taxon>
        <taxon>Arthropoda</taxon>
        <taxon>Crustacea</taxon>
        <taxon>Multicrustacea</taxon>
        <taxon>Malacostraca</taxon>
        <taxon>Eumalacostraca</taxon>
        <taxon>Eucarida</taxon>
        <taxon>Decapoda</taxon>
        <taxon>Pleocyemata</taxon>
        <taxon>Brachyura</taxon>
        <taxon>Eubrachyura</taxon>
        <taxon>Majoidea</taxon>
        <taxon>Majidae</taxon>
        <taxon>Chionoecetes</taxon>
    </lineage>
</organism>
<dbReference type="EMBL" id="JACEEZ010014770">
    <property type="protein sequence ID" value="KAG0719292.1"/>
    <property type="molecule type" value="Genomic_DNA"/>
</dbReference>
<dbReference type="OrthoDB" id="6592556at2759"/>
<evidence type="ECO:0000256" key="5">
    <source>
        <dbReference type="PROSITE-ProRule" id="PRU00581"/>
    </source>
</evidence>
<sequence>MQLAVLKTPSAILKMLEIGLTIIIISVSQGVNFFSFGSGPRTFFCGGVLVLALVVSCLLLATYLMGSAKDLQKTPFELMMNAVLAVLMMSAGAVTINTGIEFQHAPFKNNPADAINAAGSLAIINSVFYGIDTYFAKLNMD</sequence>
<evidence type="ECO:0000256" key="3">
    <source>
        <dbReference type="ARBA" id="ARBA00022989"/>
    </source>
</evidence>
<feature type="transmembrane region" description="Helical" evidence="6">
    <location>
        <begin position="12"/>
        <end position="31"/>
    </location>
</feature>
<feature type="transmembrane region" description="Helical" evidence="6">
    <location>
        <begin position="112"/>
        <end position="131"/>
    </location>
</feature>
<dbReference type="PROSITE" id="PS51225">
    <property type="entry name" value="MARVEL"/>
    <property type="match status" value="1"/>
</dbReference>
<dbReference type="Proteomes" id="UP000770661">
    <property type="component" value="Unassembled WGS sequence"/>
</dbReference>
<feature type="transmembrane region" description="Helical" evidence="6">
    <location>
        <begin position="78"/>
        <end position="100"/>
    </location>
</feature>
<dbReference type="PANTHER" id="PTHR36692">
    <property type="entry name" value="PROTEIN SNAKESKIN"/>
    <property type="match status" value="1"/>
</dbReference>
<evidence type="ECO:0000313" key="8">
    <source>
        <dbReference type="EMBL" id="KAG0719292.1"/>
    </source>
</evidence>
<gene>
    <name evidence="8" type="ORF">GWK47_007312</name>
</gene>
<keyword evidence="2 5" id="KW-0812">Transmembrane</keyword>
<dbReference type="Pfam" id="PF01284">
    <property type="entry name" value="MARVEL"/>
    <property type="match status" value="1"/>
</dbReference>
<protein>
    <recommendedName>
        <fullName evidence="7">MARVEL domain-containing protein</fullName>
    </recommendedName>
</protein>
<evidence type="ECO:0000256" key="4">
    <source>
        <dbReference type="ARBA" id="ARBA00023136"/>
    </source>
</evidence>
<proteinExistence type="predicted"/>
<dbReference type="GO" id="GO:0019991">
    <property type="term" value="P:septate junction assembly"/>
    <property type="evidence" value="ECO:0007669"/>
    <property type="project" value="InterPro"/>
</dbReference>
<keyword evidence="9" id="KW-1185">Reference proteome</keyword>
<comment type="subcellular location">
    <subcellularLocation>
        <location evidence="1">Membrane</location>
        <topology evidence="1">Multi-pass membrane protein</topology>
    </subcellularLocation>
</comment>
<dbReference type="AlphaFoldDB" id="A0A8J4Y2N3"/>
<evidence type="ECO:0000259" key="7">
    <source>
        <dbReference type="PROSITE" id="PS51225"/>
    </source>
</evidence>
<reference evidence="8" key="1">
    <citation type="submission" date="2020-07" db="EMBL/GenBank/DDBJ databases">
        <title>The High-quality genome of the commercially important snow crab, Chionoecetes opilio.</title>
        <authorList>
            <person name="Jeong J.-H."/>
            <person name="Ryu S."/>
        </authorList>
    </citation>
    <scope>NUCLEOTIDE SEQUENCE</scope>
    <source>
        <strain evidence="8">MADBK_172401_WGS</strain>
        <tissue evidence="8">Digestive gland</tissue>
    </source>
</reference>
<keyword evidence="4 5" id="KW-0472">Membrane</keyword>
<name>A0A8J4Y2N3_CHIOP</name>